<reference evidence="2 3" key="1">
    <citation type="submission" date="2018-04" db="EMBL/GenBank/DDBJ databases">
        <title>Genome of Nocardioides gansuensis WSJ-1.</title>
        <authorList>
            <person name="Wu S."/>
            <person name="Wang G."/>
        </authorList>
    </citation>
    <scope>NUCLEOTIDE SEQUENCE [LARGE SCALE GENOMIC DNA]</scope>
    <source>
        <strain evidence="2 3">WSJ-1</strain>
    </source>
</reference>
<dbReference type="EMBL" id="QDGZ01000003">
    <property type="protein sequence ID" value="PVG83303.1"/>
    <property type="molecule type" value="Genomic_DNA"/>
</dbReference>
<dbReference type="RefSeq" id="WP_116571781.1">
    <property type="nucleotide sequence ID" value="NZ_QDGZ01000003.1"/>
</dbReference>
<dbReference type="Proteomes" id="UP000246018">
    <property type="component" value="Unassembled WGS sequence"/>
</dbReference>
<sequence>MIGPRQLDVPPPLVTAASLVAVEALLVVLFAVAELANVSSQRLTMGLTTSLFFAAYGAGLGLCAWALTRRRAWARGPVLLAQLIWLGLAWNFRGGDTLLVAIGLAVVAVVVIAGLLHPASMEALDSDRDA</sequence>
<accession>A0A2T8FC76</accession>
<evidence type="ECO:0000313" key="3">
    <source>
        <dbReference type="Proteomes" id="UP000246018"/>
    </source>
</evidence>
<keyword evidence="3" id="KW-1185">Reference proteome</keyword>
<protein>
    <recommendedName>
        <fullName evidence="4">Integral membrane protein</fullName>
    </recommendedName>
</protein>
<evidence type="ECO:0000313" key="2">
    <source>
        <dbReference type="EMBL" id="PVG83303.1"/>
    </source>
</evidence>
<keyword evidence="1" id="KW-0812">Transmembrane</keyword>
<organism evidence="2 3">
    <name type="scientific">Nocardioides gansuensis</name>
    <dbReference type="NCBI Taxonomy" id="2138300"/>
    <lineage>
        <taxon>Bacteria</taxon>
        <taxon>Bacillati</taxon>
        <taxon>Actinomycetota</taxon>
        <taxon>Actinomycetes</taxon>
        <taxon>Propionibacteriales</taxon>
        <taxon>Nocardioidaceae</taxon>
        <taxon>Nocardioides</taxon>
    </lineage>
</organism>
<gene>
    <name evidence="2" type="ORF">DDE18_08380</name>
</gene>
<proteinExistence type="predicted"/>
<feature type="transmembrane region" description="Helical" evidence="1">
    <location>
        <begin position="45"/>
        <end position="67"/>
    </location>
</feature>
<keyword evidence="1" id="KW-0472">Membrane</keyword>
<feature type="transmembrane region" description="Helical" evidence="1">
    <location>
        <begin position="98"/>
        <end position="116"/>
    </location>
</feature>
<dbReference type="AlphaFoldDB" id="A0A2T8FC76"/>
<keyword evidence="1" id="KW-1133">Transmembrane helix</keyword>
<feature type="transmembrane region" description="Helical" evidence="1">
    <location>
        <begin position="12"/>
        <end position="33"/>
    </location>
</feature>
<name>A0A2T8FC76_9ACTN</name>
<evidence type="ECO:0000256" key="1">
    <source>
        <dbReference type="SAM" id="Phobius"/>
    </source>
</evidence>
<comment type="caution">
    <text evidence="2">The sequence shown here is derived from an EMBL/GenBank/DDBJ whole genome shotgun (WGS) entry which is preliminary data.</text>
</comment>
<evidence type="ECO:0008006" key="4">
    <source>
        <dbReference type="Google" id="ProtNLM"/>
    </source>
</evidence>